<proteinExistence type="predicted"/>
<evidence type="ECO:0000313" key="2">
    <source>
        <dbReference type="Proteomes" id="UP000813462"/>
    </source>
</evidence>
<reference evidence="1" key="1">
    <citation type="journal article" date="2021" name="Front. Plant Sci.">
        <title>Chromosome-Scale Genome Assembly for Chinese Sour Jujube and Insights Into Its Genome Evolution and Domestication Signature.</title>
        <authorList>
            <person name="Shen L.-Y."/>
            <person name="Luo H."/>
            <person name="Wang X.-L."/>
            <person name="Wang X.-M."/>
            <person name="Qiu X.-J."/>
            <person name="Liu H."/>
            <person name="Zhou S.-S."/>
            <person name="Jia K.-H."/>
            <person name="Nie S."/>
            <person name="Bao Y.-T."/>
            <person name="Zhang R.-G."/>
            <person name="Yun Q.-Z."/>
            <person name="Chai Y.-H."/>
            <person name="Lu J.-Y."/>
            <person name="Li Y."/>
            <person name="Zhao S.-W."/>
            <person name="Mao J.-F."/>
            <person name="Jia S.-G."/>
            <person name="Mao Y.-M."/>
        </authorList>
    </citation>
    <scope>NUCLEOTIDE SEQUENCE</scope>
    <source>
        <strain evidence="1">AT0</strain>
        <tissue evidence="1">Leaf</tissue>
    </source>
</reference>
<sequence>MCCMDEYHRRSQDSGYILVIDATNRPDDLEPALRRAGRFEGSFRVMKIATSTTGYFPADIDSLLTESTYTALGRLINKSKEFKEKWWMERWLHKAEVIQKVQSSSKREGFSTIPDVKWEDVGELNDIRQMFDPFIVSCVKYTEQNKINSLTAKQDNSSMGTLGSANGDADERGVILNALGKGSPKDPSVNLNDIGRHEACHNFIGNDLKFLMKEALMAAQDEAIANISSSDTSQWTIKA</sequence>
<dbReference type="AlphaFoldDB" id="A0A978UG39"/>
<dbReference type="PANTHER" id="PTHR48470:SF1">
    <property type="entry name" value="CELL DIVISION CONTROL PROTEIN 48 C ISOFORM 1"/>
    <property type="match status" value="1"/>
</dbReference>
<comment type="caution">
    <text evidence="1">The sequence shown here is derived from an EMBL/GenBank/DDBJ whole genome shotgun (WGS) entry which is preliminary data.</text>
</comment>
<protein>
    <submittedName>
        <fullName evidence="1">Uncharacterized protein</fullName>
    </submittedName>
</protein>
<name>A0A978UG39_ZIZJJ</name>
<dbReference type="EMBL" id="JAEACU010000011">
    <property type="protein sequence ID" value="KAH7513770.1"/>
    <property type="molecule type" value="Genomic_DNA"/>
</dbReference>
<dbReference type="InterPro" id="IPR027417">
    <property type="entry name" value="P-loop_NTPase"/>
</dbReference>
<accession>A0A978UG39</accession>
<gene>
    <name evidence="1" type="ORF">FEM48_Zijuj11G0017300</name>
</gene>
<dbReference type="Gene3D" id="1.10.8.60">
    <property type="match status" value="1"/>
</dbReference>
<organism evidence="1 2">
    <name type="scientific">Ziziphus jujuba var. spinosa</name>
    <dbReference type="NCBI Taxonomy" id="714518"/>
    <lineage>
        <taxon>Eukaryota</taxon>
        <taxon>Viridiplantae</taxon>
        <taxon>Streptophyta</taxon>
        <taxon>Embryophyta</taxon>
        <taxon>Tracheophyta</taxon>
        <taxon>Spermatophyta</taxon>
        <taxon>Magnoliopsida</taxon>
        <taxon>eudicotyledons</taxon>
        <taxon>Gunneridae</taxon>
        <taxon>Pentapetalae</taxon>
        <taxon>rosids</taxon>
        <taxon>fabids</taxon>
        <taxon>Rosales</taxon>
        <taxon>Rhamnaceae</taxon>
        <taxon>Paliureae</taxon>
        <taxon>Ziziphus</taxon>
    </lineage>
</organism>
<dbReference type="InterPro" id="IPR055278">
    <property type="entry name" value="CDC48c"/>
</dbReference>
<dbReference type="GO" id="GO:0016887">
    <property type="term" value="F:ATP hydrolysis activity"/>
    <property type="evidence" value="ECO:0007669"/>
    <property type="project" value="InterPro"/>
</dbReference>
<dbReference type="Gene3D" id="3.40.50.300">
    <property type="entry name" value="P-loop containing nucleotide triphosphate hydrolases"/>
    <property type="match status" value="1"/>
</dbReference>
<evidence type="ECO:0000313" key="1">
    <source>
        <dbReference type="EMBL" id="KAH7513770.1"/>
    </source>
</evidence>
<dbReference type="Proteomes" id="UP000813462">
    <property type="component" value="Unassembled WGS sequence"/>
</dbReference>
<dbReference type="PANTHER" id="PTHR48470">
    <property type="entry name" value="CELL DIVISION CONTROL PROTEIN 48 C ISOFORM 1"/>
    <property type="match status" value="1"/>
</dbReference>
<dbReference type="SUPFAM" id="SSF52540">
    <property type="entry name" value="P-loop containing nucleoside triphosphate hydrolases"/>
    <property type="match status" value="1"/>
</dbReference>